<evidence type="ECO:0000313" key="1">
    <source>
        <dbReference type="EMBL" id="DAD95071.1"/>
    </source>
</evidence>
<proteinExistence type="predicted"/>
<dbReference type="EMBL" id="BK015189">
    <property type="protein sequence ID" value="DAD95071.1"/>
    <property type="molecule type" value="Genomic_DNA"/>
</dbReference>
<protein>
    <submittedName>
        <fullName evidence="1">Uncharacterized protein</fullName>
    </submittedName>
</protein>
<accession>A0A8S5NL46</accession>
<organism evidence="1">
    <name type="scientific">Siphoviridae sp. ctVqj4</name>
    <dbReference type="NCBI Taxonomy" id="2826359"/>
    <lineage>
        <taxon>Viruses</taxon>
        <taxon>Duplodnaviria</taxon>
        <taxon>Heunggongvirae</taxon>
        <taxon>Uroviricota</taxon>
        <taxon>Caudoviricetes</taxon>
    </lineage>
</organism>
<sequence>MEKNEKIEKEYTKLLEIFKNMEPNSLELVKGLLKETAYIKVELANMREILNKTGMMKVHPLDNTKQKSLPIANEYRRTVNIYSLNIKVLNSILNHTQTDEDDPFEEWLKQEQEKKGITSKES</sequence>
<name>A0A8S5NL46_9CAUD</name>
<reference evidence="1" key="1">
    <citation type="journal article" date="2021" name="Proc. Natl. Acad. Sci. U.S.A.">
        <title>A Catalog of Tens of Thousands of Viruses from Human Metagenomes Reveals Hidden Associations with Chronic Diseases.</title>
        <authorList>
            <person name="Tisza M.J."/>
            <person name="Buck C.B."/>
        </authorList>
    </citation>
    <scope>NUCLEOTIDE SEQUENCE</scope>
    <source>
        <strain evidence="1">CtVqj4</strain>
    </source>
</reference>